<evidence type="ECO:0000313" key="2">
    <source>
        <dbReference type="Proteomes" id="UP000790709"/>
    </source>
</evidence>
<evidence type="ECO:0000313" key="1">
    <source>
        <dbReference type="EMBL" id="KAH7928397.1"/>
    </source>
</evidence>
<reference evidence="1" key="1">
    <citation type="journal article" date="2021" name="New Phytol.">
        <title>Evolutionary innovations through gain and loss of genes in the ectomycorrhizal Boletales.</title>
        <authorList>
            <person name="Wu G."/>
            <person name="Miyauchi S."/>
            <person name="Morin E."/>
            <person name="Kuo A."/>
            <person name="Drula E."/>
            <person name="Varga T."/>
            <person name="Kohler A."/>
            <person name="Feng B."/>
            <person name="Cao Y."/>
            <person name="Lipzen A."/>
            <person name="Daum C."/>
            <person name="Hundley H."/>
            <person name="Pangilinan J."/>
            <person name="Johnson J."/>
            <person name="Barry K."/>
            <person name="LaButti K."/>
            <person name="Ng V."/>
            <person name="Ahrendt S."/>
            <person name="Min B."/>
            <person name="Choi I.G."/>
            <person name="Park H."/>
            <person name="Plett J.M."/>
            <person name="Magnuson J."/>
            <person name="Spatafora J.W."/>
            <person name="Nagy L.G."/>
            <person name="Henrissat B."/>
            <person name="Grigoriev I.V."/>
            <person name="Yang Z.L."/>
            <person name="Xu J."/>
            <person name="Martin F.M."/>
        </authorList>
    </citation>
    <scope>NUCLEOTIDE SEQUENCE</scope>
    <source>
        <strain evidence="1">KUC20120723A-06</strain>
    </source>
</reference>
<dbReference type="EMBL" id="MU266353">
    <property type="protein sequence ID" value="KAH7928397.1"/>
    <property type="molecule type" value="Genomic_DNA"/>
</dbReference>
<name>A0ACB8BU74_9AGAM</name>
<accession>A0ACB8BU74</accession>
<dbReference type="Proteomes" id="UP000790709">
    <property type="component" value="Unassembled WGS sequence"/>
</dbReference>
<organism evidence="1 2">
    <name type="scientific">Leucogyrophana mollusca</name>
    <dbReference type="NCBI Taxonomy" id="85980"/>
    <lineage>
        <taxon>Eukaryota</taxon>
        <taxon>Fungi</taxon>
        <taxon>Dikarya</taxon>
        <taxon>Basidiomycota</taxon>
        <taxon>Agaricomycotina</taxon>
        <taxon>Agaricomycetes</taxon>
        <taxon>Agaricomycetidae</taxon>
        <taxon>Boletales</taxon>
        <taxon>Boletales incertae sedis</taxon>
        <taxon>Leucogyrophana</taxon>
    </lineage>
</organism>
<sequence>MAAYYPDPSLLAQSPPHLYNNQSIQNHSSASVYALPTDSEDEAEVDELDSDSEQGDDVGASASTAGQKKGGKRFGERPPGSSLLPSSRVENILQADGVTGSLTMSKEAVFILSVATEEFIKRMSQAGQRHASALRRTTVNYADMASSTQQYQEFMFLQDTIPEPISLSEALERREAKEKEILEANPAMSSTLQTQPPPATSISQPNGKPKAKSRPATNGKEKTSGSASVSSTKRDHKRRDDRRQPSLDNHIDGADADPVWSASASRGARGKRSDQEEELDDDAVNGASHHRSNDVSWVGTASSPRHTSGSQRSGSRSSYDLPESSTHHEYPSSWPGQYTGPASGFLQDPHGGFGRIAQNPGRTIYSQQHRPENGFR</sequence>
<comment type="caution">
    <text evidence="1">The sequence shown here is derived from an EMBL/GenBank/DDBJ whole genome shotgun (WGS) entry which is preliminary data.</text>
</comment>
<keyword evidence="2" id="KW-1185">Reference proteome</keyword>
<proteinExistence type="predicted"/>
<gene>
    <name evidence="1" type="ORF">BV22DRAFT_1030694</name>
</gene>
<protein>
    <submittedName>
        <fullName evidence="1">Uncharacterized protein</fullName>
    </submittedName>
</protein>